<dbReference type="GO" id="GO:0015031">
    <property type="term" value="P:protein transport"/>
    <property type="evidence" value="ECO:0007669"/>
    <property type="project" value="UniProtKB-KW"/>
</dbReference>
<evidence type="ECO:0000256" key="5">
    <source>
        <dbReference type="SAM" id="SignalP"/>
    </source>
</evidence>
<proteinExistence type="predicted"/>
<keyword evidence="9" id="KW-1185">Reference proteome</keyword>
<organism evidence="6 8">
    <name type="scientific">Dickeya zeae</name>
    <dbReference type="NCBI Taxonomy" id="204042"/>
    <lineage>
        <taxon>Bacteria</taxon>
        <taxon>Pseudomonadati</taxon>
        <taxon>Pseudomonadota</taxon>
        <taxon>Gammaproteobacteria</taxon>
        <taxon>Enterobacterales</taxon>
        <taxon>Pectobacteriaceae</taxon>
        <taxon>Dickeya</taxon>
    </lineage>
</organism>
<dbReference type="EMBL" id="CP033622">
    <property type="protein sequence ID" value="QIZ53083.1"/>
    <property type="molecule type" value="Genomic_DNA"/>
</dbReference>
<dbReference type="Proteomes" id="UP000824976">
    <property type="component" value="Chromosome"/>
</dbReference>
<evidence type="ECO:0000313" key="7">
    <source>
        <dbReference type="EMBL" id="QYM93000.1"/>
    </source>
</evidence>
<dbReference type="SUPFAM" id="SSF89392">
    <property type="entry name" value="Prokaryotic lipoproteins and lipoprotein localization factors"/>
    <property type="match status" value="1"/>
</dbReference>
<keyword evidence="3 5" id="KW-0732">Signal</keyword>
<dbReference type="Pfam" id="PF19574">
    <property type="entry name" value="LolA_3"/>
    <property type="match status" value="1"/>
</dbReference>
<dbReference type="AlphaFoldDB" id="A0AAE6Z3P9"/>
<evidence type="ECO:0000313" key="6">
    <source>
        <dbReference type="EMBL" id="QIZ53083.1"/>
    </source>
</evidence>
<name>A0AAE6Z3P9_9GAMM</name>
<reference evidence="7 9" key="2">
    <citation type="submission" date="2019-06" db="EMBL/GenBank/DDBJ databases">
        <title>Complete genome of Dickeya zeae PL65.</title>
        <authorList>
            <person name="Boluk G."/>
            <person name="Arif M."/>
        </authorList>
    </citation>
    <scope>NUCLEOTIDE SEQUENCE [LARGE SCALE GENOMIC DNA]</scope>
    <source>
        <strain evidence="7 9">PL65</strain>
    </source>
</reference>
<dbReference type="CDD" id="cd16325">
    <property type="entry name" value="LolA"/>
    <property type="match status" value="1"/>
</dbReference>
<dbReference type="PANTHER" id="PTHR35869:SF1">
    <property type="entry name" value="OUTER-MEMBRANE LIPOPROTEIN CARRIER PROTEIN"/>
    <property type="match status" value="1"/>
</dbReference>
<evidence type="ECO:0000256" key="4">
    <source>
        <dbReference type="ARBA" id="ARBA00022927"/>
    </source>
</evidence>
<keyword evidence="2" id="KW-0813">Transport</keyword>
<keyword evidence="6" id="KW-0449">Lipoprotein</keyword>
<keyword evidence="4" id="KW-0653">Protein transport</keyword>
<evidence type="ECO:0000313" key="9">
    <source>
        <dbReference type="Proteomes" id="UP000824976"/>
    </source>
</evidence>
<evidence type="ECO:0000256" key="3">
    <source>
        <dbReference type="ARBA" id="ARBA00022729"/>
    </source>
</evidence>
<dbReference type="InterPro" id="IPR004564">
    <property type="entry name" value="OM_lipoprot_carrier_LolA-like"/>
</dbReference>
<dbReference type="EMBL" id="CP040817">
    <property type="protein sequence ID" value="QYM93000.1"/>
    <property type="molecule type" value="Genomic_DNA"/>
</dbReference>
<dbReference type="PANTHER" id="PTHR35869">
    <property type="entry name" value="OUTER-MEMBRANE LIPOPROTEIN CARRIER PROTEIN"/>
    <property type="match status" value="1"/>
</dbReference>
<dbReference type="InterPro" id="IPR029046">
    <property type="entry name" value="LolA/LolB/LppX"/>
</dbReference>
<gene>
    <name evidence="6" type="ORF">DWG24_21205</name>
    <name evidence="7" type="ORF">FGI21_14590</name>
</gene>
<feature type="chain" id="PRO_5042231539" evidence="5">
    <location>
        <begin position="33"/>
        <end position="215"/>
    </location>
</feature>
<dbReference type="Gene3D" id="2.50.20.10">
    <property type="entry name" value="Lipoprotein localisation LolA/LolB/LppX"/>
    <property type="match status" value="1"/>
</dbReference>
<reference evidence="6 8" key="1">
    <citation type="submission" date="2018-11" db="EMBL/GenBank/DDBJ databases">
        <title>Complete genome sequence of Dickeya zeae strain CE1 infecting Canna edulis Ker-Gawl. in China.</title>
        <authorList>
            <person name="Zhang J."/>
            <person name="Lin B."/>
            <person name="Shen H."/>
            <person name="Jiang S."/>
            <person name="Pu X."/>
            <person name="Sun D."/>
        </authorList>
    </citation>
    <scope>NUCLEOTIDE SEQUENCE [LARGE SCALE GENOMIC DNA]</scope>
    <source>
        <strain evidence="6 8">CE1</strain>
    </source>
</reference>
<feature type="signal peptide" evidence="5">
    <location>
        <begin position="1"/>
        <end position="32"/>
    </location>
</feature>
<evidence type="ECO:0000313" key="8">
    <source>
        <dbReference type="Proteomes" id="UP000500801"/>
    </source>
</evidence>
<dbReference type="Proteomes" id="UP000500801">
    <property type="component" value="Chromosome"/>
</dbReference>
<evidence type="ECO:0000256" key="2">
    <source>
        <dbReference type="ARBA" id="ARBA00022448"/>
    </source>
</evidence>
<comment type="subunit">
    <text evidence="1">Monomer.</text>
</comment>
<sequence>MKTNVVKTFSVKIIKPVVLLAMMMLLSLTAQAVTLDELQQRFSSQPVVRADFTQLRQISGMAQPLKSSGAMLIARQKGLWWHQATPFAMTLVLDDQRMVQVMNGQPPQIITAESQPQMFQFNHLLRALFQADRQVLEQNFKIDFSDLGQQRWRLVLTPKVSPLDKLFNAITLNGQAFLDEIVINDRQGDMTRIVLSNQRITPQALSDDEQKRFVF</sequence>
<evidence type="ECO:0000256" key="1">
    <source>
        <dbReference type="ARBA" id="ARBA00011245"/>
    </source>
</evidence>
<accession>A0AAE6Z3P9</accession>
<protein>
    <submittedName>
        <fullName evidence="6">Outer membrane lipoprotein carrier protein LolA</fullName>
    </submittedName>
</protein>